<dbReference type="AlphaFoldDB" id="X1AQQ6"/>
<protein>
    <submittedName>
        <fullName evidence="1">Uncharacterized protein</fullName>
    </submittedName>
</protein>
<dbReference type="EMBL" id="BART01006366">
    <property type="protein sequence ID" value="GAG62216.1"/>
    <property type="molecule type" value="Genomic_DNA"/>
</dbReference>
<feature type="non-terminal residue" evidence="1">
    <location>
        <position position="1"/>
    </location>
</feature>
<evidence type="ECO:0000313" key="1">
    <source>
        <dbReference type="EMBL" id="GAG62216.1"/>
    </source>
</evidence>
<sequence length="523" mass="57189">ALSKISLVNSIESSNTVISITFASGTSYGGFSSITTNGSLIVDVRTIGELGGIVDYNSPLVPNITVTNVTHQLTEYSLYTSLNYPHGNMGDKLETVISFTSAGSFSVLDFYYGWTDNNTQLYPLASQNIYQIDQSLFTDITTGALQKYTGNTASINAVAPLQGNKVESINLSFLGGNDYELTIVHYVPILPRPTDRTPDNNLNKPVEIETSLKFIFQVDLKADTINPNPTESTAKQNLTPFVSNGNIGYIGEVYQTGQQPYILNNFVWNNQDNELNSGFTTGGTITLNKVSGSFDASHDVIVKIQKLTDVFNQSETQLQNYDFDSVQIKLDSVAVSSTTVQNVEGSFSGSTATITFDIAPAKITSAYALWVSVADGTANKGNQNVQIKVSDAINSADDTTVIFGTYPSAPRAEYNYNFHYLDPITDSFNQVKSYIDDFVVSRFRIENTNTGINTLNSITIRIRANNSVLETFTVTPNDFVSNVATISRGFNLVSGDIRNNITFTDNLDGTIDIVYPFQIIDSF</sequence>
<organism evidence="1">
    <name type="scientific">marine sediment metagenome</name>
    <dbReference type="NCBI Taxonomy" id="412755"/>
    <lineage>
        <taxon>unclassified sequences</taxon>
        <taxon>metagenomes</taxon>
        <taxon>ecological metagenomes</taxon>
    </lineage>
</organism>
<comment type="caution">
    <text evidence="1">The sequence shown here is derived from an EMBL/GenBank/DDBJ whole genome shotgun (WGS) entry which is preliminary data.</text>
</comment>
<name>X1AQQ6_9ZZZZ</name>
<accession>X1AQQ6</accession>
<reference evidence="1" key="1">
    <citation type="journal article" date="2014" name="Front. Microbiol.">
        <title>High frequency of phylogenetically diverse reductive dehalogenase-homologous genes in deep subseafloor sedimentary metagenomes.</title>
        <authorList>
            <person name="Kawai M."/>
            <person name="Futagami T."/>
            <person name="Toyoda A."/>
            <person name="Takaki Y."/>
            <person name="Nishi S."/>
            <person name="Hori S."/>
            <person name="Arai W."/>
            <person name="Tsubouchi T."/>
            <person name="Morono Y."/>
            <person name="Uchiyama I."/>
            <person name="Ito T."/>
            <person name="Fujiyama A."/>
            <person name="Inagaki F."/>
            <person name="Takami H."/>
        </authorList>
    </citation>
    <scope>NUCLEOTIDE SEQUENCE</scope>
    <source>
        <strain evidence="1">Expedition CK06-06</strain>
    </source>
</reference>
<proteinExistence type="predicted"/>
<gene>
    <name evidence="1" type="ORF">S01H4_14511</name>
</gene>
<feature type="non-terminal residue" evidence="1">
    <location>
        <position position="523"/>
    </location>
</feature>